<reference evidence="1" key="1">
    <citation type="submission" date="2018-05" db="EMBL/GenBank/DDBJ databases">
        <authorList>
            <person name="Lanie J.A."/>
            <person name="Ng W.-L."/>
            <person name="Kazmierczak K.M."/>
            <person name="Andrzejewski T.M."/>
            <person name="Davidsen T.M."/>
            <person name="Wayne K.J."/>
            <person name="Tettelin H."/>
            <person name="Glass J.I."/>
            <person name="Rusch D."/>
            <person name="Podicherti R."/>
            <person name="Tsui H.-C.T."/>
            <person name="Winkler M.E."/>
        </authorList>
    </citation>
    <scope>NUCLEOTIDE SEQUENCE</scope>
</reference>
<evidence type="ECO:0000313" key="1">
    <source>
        <dbReference type="EMBL" id="SVC12062.1"/>
    </source>
</evidence>
<dbReference type="EMBL" id="UINC01074652">
    <property type="protein sequence ID" value="SVC12062.1"/>
    <property type="molecule type" value="Genomic_DNA"/>
</dbReference>
<dbReference type="InterPro" id="IPR002347">
    <property type="entry name" value="SDR_fam"/>
</dbReference>
<dbReference type="Pfam" id="PF13561">
    <property type="entry name" value="adh_short_C2"/>
    <property type="match status" value="1"/>
</dbReference>
<gene>
    <name evidence="1" type="ORF">METZ01_LOCUS264916</name>
</gene>
<dbReference type="Gene3D" id="3.40.50.720">
    <property type="entry name" value="NAD(P)-binding Rossmann-like Domain"/>
    <property type="match status" value="1"/>
</dbReference>
<feature type="non-terminal residue" evidence="1">
    <location>
        <position position="1"/>
    </location>
</feature>
<organism evidence="1">
    <name type="scientific">marine metagenome</name>
    <dbReference type="NCBI Taxonomy" id="408172"/>
    <lineage>
        <taxon>unclassified sequences</taxon>
        <taxon>metagenomes</taxon>
        <taxon>ecological metagenomes</taxon>
    </lineage>
</organism>
<dbReference type="InterPro" id="IPR036291">
    <property type="entry name" value="NAD(P)-bd_dom_sf"/>
</dbReference>
<evidence type="ECO:0008006" key="2">
    <source>
        <dbReference type="Google" id="ProtNLM"/>
    </source>
</evidence>
<sequence length="62" mass="6957">SNVYYPKSLQENPKFQANLKREVPLGRLARPEEDTAFALFLASHDSDFFVGQVIPFAGGWVS</sequence>
<dbReference type="SUPFAM" id="SSF51735">
    <property type="entry name" value="NAD(P)-binding Rossmann-fold domains"/>
    <property type="match status" value="1"/>
</dbReference>
<name>A0A382JL32_9ZZZZ</name>
<proteinExistence type="predicted"/>
<dbReference type="AlphaFoldDB" id="A0A382JL32"/>
<protein>
    <recommendedName>
        <fullName evidence="2">SDR family oxidoreductase</fullName>
    </recommendedName>
</protein>
<accession>A0A382JL32</accession>